<keyword evidence="2" id="KW-1185">Reference proteome</keyword>
<dbReference type="PANTHER" id="PTHR32432:SF3">
    <property type="entry name" value="ETHANOLAMINE UTILIZATION PROTEIN EUTJ"/>
    <property type="match status" value="1"/>
</dbReference>
<dbReference type="Proteomes" id="UP000749471">
    <property type="component" value="Unassembled WGS sequence"/>
</dbReference>
<dbReference type="InterPro" id="IPR013366">
    <property type="entry name" value="EutJ"/>
</dbReference>
<proteinExistence type="predicted"/>
<dbReference type="PANTHER" id="PTHR32432">
    <property type="entry name" value="CELL DIVISION PROTEIN FTSA-RELATED"/>
    <property type="match status" value="1"/>
</dbReference>
<dbReference type="EMBL" id="JAHLPM010000013">
    <property type="protein sequence ID" value="MBU5439232.1"/>
    <property type="molecule type" value="Genomic_DNA"/>
</dbReference>
<dbReference type="CDD" id="cd24047">
    <property type="entry name" value="ASKHA_NBD_EutJ"/>
    <property type="match status" value="1"/>
</dbReference>
<dbReference type="InterPro" id="IPR050696">
    <property type="entry name" value="FtsA/MreB"/>
</dbReference>
<evidence type="ECO:0000313" key="1">
    <source>
        <dbReference type="EMBL" id="MBU5439232.1"/>
    </source>
</evidence>
<organism evidence="1 2">
    <name type="scientific">Tissierella simiarum</name>
    <dbReference type="NCBI Taxonomy" id="2841534"/>
    <lineage>
        <taxon>Bacteria</taxon>
        <taxon>Bacillati</taxon>
        <taxon>Bacillota</taxon>
        <taxon>Tissierellia</taxon>
        <taxon>Tissierellales</taxon>
        <taxon>Tissierellaceae</taxon>
        <taxon>Tissierella</taxon>
    </lineage>
</organism>
<name>A0ABS6E8J5_9FIRM</name>
<protein>
    <submittedName>
        <fullName evidence="1">Ethanolamine utilization protein EutJ</fullName>
    </submittedName>
</protein>
<dbReference type="NCBIfam" id="NF011660">
    <property type="entry name" value="PRK15080.1"/>
    <property type="match status" value="1"/>
</dbReference>
<dbReference type="Pfam" id="PF11104">
    <property type="entry name" value="PilM_2"/>
    <property type="match status" value="1"/>
</dbReference>
<sequence>MNFNEVNKLIKEVEESMKKITSFNKNEELLVGVDLGTAYIVLVVLDQKKKPIACEMEFAQVIRDGLVVDYMGALTIVKRLKEKLEKRLGVFLEKAAIAIPPHTEKANTKTHKYVVEGAGMEVVNILDEPTAANSVLQIDNGVIVDIGGGTTGLAIFKDKEVIYTADEPTGGTHLTLVLAGNYKITFEEAEKIKTDKKRQSEILPIVTPVIQKVSSIIYRHIKDYSVDHIYLVGGTSSLQGVEKIIEKEVHVPTEKPYNPFLVTPLGIAMNCYLRE</sequence>
<accession>A0ABS6E8J5</accession>
<gene>
    <name evidence="1" type="primary">eutJ</name>
    <name evidence="1" type="ORF">KQI42_14510</name>
</gene>
<evidence type="ECO:0000313" key="2">
    <source>
        <dbReference type="Proteomes" id="UP000749471"/>
    </source>
</evidence>
<dbReference type="InterPro" id="IPR005883">
    <property type="entry name" value="PilM"/>
</dbReference>
<reference evidence="1 2" key="1">
    <citation type="submission" date="2021-06" db="EMBL/GenBank/DDBJ databases">
        <authorList>
            <person name="Sun Q."/>
            <person name="Li D."/>
        </authorList>
    </citation>
    <scope>NUCLEOTIDE SEQUENCE [LARGE SCALE GENOMIC DNA]</scope>
    <source>
        <strain evidence="1 2">MSJ-40</strain>
    </source>
</reference>
<dbReference type="RefSeq" id="WP_216520941.1">
    <property type="nucleotide sequence ID" value="NZ_JAHLPM010000013.1"/>
</dbReference>
<dbReference type="NCBIfam" id="TIGR02529">
    <property type="entry name" value="EutJ"/>
    <property type="match status" value="1"/>
</dbReference>
<comment type="caution">
    <text evidence="1">The sequence shown here is derived from an EMBL/GenBank/DDBJ whole genome shotgun (WGS) entry which is preliminary data.</text>
</comment>